<dbReference type="Proteomes" id="UP001159405">
    <property type="component" value="Unassembled WGS sequence"/>
</dbReference>
<dbReference type="Pfam" id="PF18738">
    <property type="entry name" value="HEPN_DZIP3"/>
    <property type="match status" value="1"/>
</dbReference>
<dbReference type="InterPro" id="IPR041249">
    <property type="entry name" value="HEPN_DZIP3"/>
</dbReference>
<gene>
    <name evidence="3" type="ORF">PLOB_00029765</name>
</gene>
<feature type="domain" description="NACHT" evidence="1">
    <location>
        <begin position="250"/>
        <end position="298"/>
    </location>
</feature>
<evidence type="ECO:0008006" key="5">
    <source>
        <dbReference type="Google" id="ProtNLM"/>
    </source>
</evidence>
<evidence type="ECO:0000259" key="1">
    <source>
        <dbReference type="Pfam" id="PF05729"/>
    </source>
</evidence>
<evidence type="ECO:0000313" key="4">
    <source>
        <dbReference type="Proteomes" id="UP001159405"/>
    </source>
</evidence>
<accession>A0ABN8RXJ9</accession>
<dbReference type="Pfam" id="PF05729">
    <property type="entry name" value="NACHT"/>
    <property type="match status" value="1"/>
</dbReference>
<dbReference type="Gene3D" id="3.40.50.300">
    <property type="entry name" value="P-loop containing nucleotide triphosphate hydrolases"/>
    <property type="match status" value="1"/>
</dbReference>
<dbReference type="EMBL" id="CALNXK010000379">
    <property type="protein sequence ID" value="CAH3184202.1"/>
    <property type="molecule type" value="Genomic_DNA"/>
</dbReference>
<dbReference type="PANTHER" id="PTHR46844">
    <property type="entry name" value="SLR5058 PROTEIN"/>
    <property type="match status" value="1"/>
</dbReference>
<keyword evidence="4" id="KW-1185">Reference proteome</keyword>
<evidence type="ECO:0000259" key="2">
    <source>
        <dbReference type="Pfam" id="PF18738"/>
    </source>
</evidence>
<name>A0ABN8RXJ9_9CNID</name>
<evidence type="ECO:0000313" key="3">
    <source>
        <dbReference type="EMBL" id="CAH3184202.1"/>
    </source>
</evidence>
<dbReference type="InterPro" id="IPR027417">
    <property type="entry name" value="P-loop_NTPase"/>
</dbReference>
<sequence length="309" mass="35766">MVLLRNICGLTAPGTGWDSVPSASDTSIEANIARVKYYRNSVYGHASQESVDDLTFNSLWRDISAALTPLGVDAAAIAKLKTETMDPDTEKHYRKSLKEWKKDEDNIKDQLDEMEETKHIIFSYIREQMRTEKENISEKITEEGDRTRKDLRQMKSDISEKLKTLVSATKEETVGLVAEHIEIMRQKYKRHEGWLAPFPWCEDFQFQLSDIYTRLRMVSRGKKARATAEQRVVETTEIFKPHEECKQPRKVLIEGKPGMGKTTYCNKVAYDWAINTKNEGDCFPEFELVLLLKCRDVEIESDLWRAIDD</sequence>
<dbReference type="InterPro" id="IPR007111">
    <property type="entry name" value="NACHT_NTPase"/>
</dbReference>
<protein>
    <recommendedName>
        <fullName evidence="5">DZIP3-like HEPN domain-containing protein</fullName>
    </recommendedName>
</protein>
<feature type="domain" description="DZIP3-like HEPN" evidence="2">
    <location>
        <begin position="1"/>
        <end position="93"/>
    </location>
</feature>
<dbReference type="PANTHER" id="PTHR46844:SF1">
    <property type="entry name" value="SLR5058 PROTEIN"/>
    <property type="match status" value="1"/>
</dbReference>
<reference evidence="3 4" key="1">
    <citation type="submission" date="2022-05" db="EMBL/GenBank/DDBJ databases">
        <authorList>
            <consortium name="Genoscope - CEA"/>
            <person name="William W."/>
        </authorList>
    </citation>
    <scope>NUCLEOTIDE SEQUENCE [LARGE SCALE GENOMIC DNA]</scope>
</reference>
<dbReference type="SUPFAM" id="SSF52540">
    <property type="entry name" value="P-loop containing nucleoside triphosphate hydrolases"/>
    <property type="match status" value="1"/>
</dbReference>
<proteinExistence type="predicted"/>
<organism evidence="3 4">
    <name type="scientific">Porites lobata</name>
    <dbReference type="NCBI Taxonomy" id="104759"/>
    <lineage>
        <taxon>Eukaryota</taxon>
        <taxon>Metazoa</taxon>
        <taxon>Cnidaria</taxon>
        <taxon>Anthozoa</taxon>
        <taxon>Hexacorallia</taxon>
        <taxon>Scleractinia</taxon>
        <taxon>Fungiina</taxon>
        <taxon>Poritidae</taxon>
        <taxon>Porites</taxon>
    </lineage>
</organism>
<comment type="caution">
    <text evidence="3">The sequence shown here is derived from an EMBL/GenBank/DDBJ whole genome shotgun (WGS) entry which is preliminary data.</text>
</comment>